<feature type="non-terminal residue" evidence="3">
    <location>
        <position position="1"/>
    </location>
</feature>
<keyword evidence="2 3" id="KW-0808">Transferase</keyword>
<organism evidence="3 4">
    <name type="scientific">Marasmius crinis-equi</name>
    <dbReference type="NCBI Taxonomy" id="585013"/>
    <lineage>
        <taxon>Eukaryota</taxon>
        <taxon>Fungi</taxon>
        <taxon>Dikarya</taxon>
        <taxon>Basidiomycota</taxon>
        <taxon>Agaricomycotina</taxon>
        <taxon>Agaricomycetes</taxon>
        <taxon>Agaricomycetidae</taxon>
        <taxon>Agaricales</taxon>
        <taxon>Marasmiineae</taxon>
        <taxon>Marasmiaceae</taxon>
        <taxon>Marasmius</taxon>
    </lineage>
</organism>
<evidence type="ECO:0000313" key="3">
    <source>
        <dbReference type="EMBL" id="KAL0565067.1"/>
    </source>
</evidence>
<dbReference type="Gene3D" id="3.40.50.2000">
    <property type="entry name" value="Glycogen Phosphorylase B"/>
    <property type="match status" value="1"/>
</dbReference>
<evidence type="ECO:0000256" key="1">
    <source>
        <dbReference type="ARBA" id="ARBA00006047"/>
    </source>
</evidence>
<keyword evidence="2" id="KW-0119">Carbohydrate metabolism</keyword>
<dbReference type="InterPro" id="IPR000811">
    <property type="entry name" value="Glyco_trans_35"/>
</dbReference>
<dbReference type="EMBL" id="JBAHYK010002435">
    <property type="protein sequence ID" value="KAL0565067.1"/>
    <property type="molecule type" value="Genomic_DNA"/>
</dbReference>
<comment type="similarity">
    <text evidence="1 2">Belongs to the glycogen phosphorylase family.</text>
</comment>
<comment type="function">
    <text evidence="2">Allosteric enzyme that catalyzes the rate-limiting step in glycogen catabolism, the phosphorolytic cleavage of glycogen to produce glucose-1-phosphate, and plays a central role in maintaining cellular and organismal glucose homeostasis.</text>
</comment>
<comment type="cofactor">
    <cofactor evidence="2">
        <name>pyridoxal 5'-phosphate</name>
        <dbReference type="ChEBI" id="CHEBI:597326"/>
    </cofactor>
</comment>
<protein>
    <recommendedName>
        <fullName evidence="2">Alpha-1,4 glucan phosphorylase</fullName>
        <ecNumber evidence="2">2.4.1.1</ecNumber>
    </recommendedName>
</protein>
<accession>A0ABR3EQG1</accession>
<dbReference type="PANTHER" id="PTHR11468:SF3">
    <property type="entry name" value="GLYCOGEN PHOSPHORYLASE, LIVER FORM"/>
    <property type="match status" value="1"/>
</dbReference>
<sequence length="129" mass="14735">LEKWPVPLMEHLLPRHMQIIYDINLYVYFLQAVEKKYPGDRERLGRMSLIEEGFPKQVSMAFLACIGSRKVNGVAELHSELVKTTILKDFVEFEGAGKFSNVTNGITPRRWLDQCNPELSALENARNAG</sequence>
<comment type="catalytic activity">
    <reaction evidence="2">
        <text>[(1-&gt;4)-alpha-D-glucosyl](n) + phosphate = [(1-&gt;4)-alpha-D-glucosyl](n-1) + alpha-D-glucose 1-phosphate</text>
        <dbReference type="Rhea" id="RHEA:41732"/>
        <dbReference type="Rhea" id="RHEA-COMP:9584"/>
        <dbReference type="Rhea" id="RHEA-COMP:9586"/>
        <dbReference type="ChEBI" id="CHEBI:15444"/>
        <dbReference type="ChEBI" id="CHEBI:43474"/>
        <dbReference type="ChEBI" id="CHEBI:58601"/>
        <dbReference type="EC" id="2.4.1.1"/>
    </reaction>
</comment>
<dbReference type="PANTHER" id="PTHR11468">
    <property type="entry name" value="GLYCOGEN PHOSPHORYLASE"/>
    <property type="match status" value="1"/>
</dbReference>
<dbReference type="Pfam" id="PF00343">
    <property type="entry name" value="Phosphorylase"/>
    <property type="match status" value="1"/>
</dbReference>
<reference evidence="3 4" key="1">
    <citation type="submission" date="2024-02" db="EMBL/GenBank/DDBJ databases">
        <title>A draft genome for the cacao thread blight pathogen Marasmius crinis-equi.</title>
        <authorList>
            <person name="Cohen S.P."/>
            <person name="Baruah I.K."/>
            <person name="Amoako-Attah I."/>
            <person name="Bukari Y."/>
            <person name="Meinhardt L.W."/>
            <person name="Bailey B.A."/>
        </authorList>
    </citation>
    <scope>NUCLEOTIDE SEQUENCE [LARGE SCALE GENOMIC DNA]</scope>
    <source>
        <strain evidence="3 4">GH-76</strain>
    </source>
</reference>
<keyword evidence="2" id="KW-0663">Pyridoxal phosphate</keyword>
<comment type="caution">
    <text evidence="3">The sequence shown here is derived from an EMBL/GenBank/DDBJ whole genome shotgun (WGS) entry which is preliminary data.</text>
</comment>
<name>A0ABR3EQG1_9AGAR</name>
<dbReference type="GO" id="GO:0004645">
    <property type="term" value="F:1,4-alpha-oligoglucan phosphorylase activity"/>
    <property type="evidence" value="ECO:0007669"/>
    <property type="project" value="UniProtKB-EC"/>
</dbReference>
<dbReference type="Proteomes" id="UP001465976">
    <property type="component" value="Unassembled WGS sequence"/>
</dbReference>
<evidence type="ECO:0000256" key="2">
    <source>
        <dbReference type="RuleBase" id="RU000587"/>
    </source>
</evidence>
<keyword evidence="4" id="KW-1185">Reference proteome</keyword>
<dbReference type="EC" id="2.4.1.1" evidence="2"/>
<proteinExistence type="inferred from homology"/>
<dbReference type="SUPFAM" id="SSF53756">
    <property type="entry name" value="UDP-Glycosyltransferase/glycogen phosphorylase"/>
    <property type="match status" value="1"/>
</dbReference>
<gene>
    <name evidence="3" type="primary">GPH1_2</name>
    <name evidence="3" type="ORF">V5O48_016963</name>
</gene>
<keyword evidence="2 3" id="KW-0328">Glycosyltransferase</keyword>
<evidence type="ECO:0000313" key="4">
    <source>
        <dbReference type="Proteomes" id="UP001465976"/>
    </source>
</evidence>